<dbReference type="RefSeq" id="WP_404746054.1">
    <property type="nucleotide sequence ID" value="NZ_JBJDQH010000003.1"/>
</dbReference>
<keyword evidence="1" id="KW-1133">Transmembrane helix</keyword>
<dbReference type="Proteomes" id="UP001620295">
    <property type="component" value="Unassembled WGS sequence"/>
</dbReference>
<organism evidence="2 3">
    <name type="scientific">Streptomyces milbemycinicus</name>
    <dbReference type="NCBI Taxonomy" id="476552"/>
    <lineage>
        <taxon>Bacteria</taxon>
        <taxon>Bacillati</taxon>
        <taxon>Actinomycetota</taxon>
        <taxon>Actinomycetes</taxon>
        <taxon>Kitasatosporales</taxon>
        <taxon>Streptomycetaceae</taxon>
        <taxon>Streptomyces</taxon>
    </lineage>
</organism>
<proteinExistence type="predicted"/>
<dbReference type="EMBL" id="JBJDQH010000003">
    <property type="protein sequence ID" value="MFK4265344.1"/>
    <property type="molecule type" value="Genomic_DNA"/>
</dbReference>
<keyword evidence="1" id="KW-0472">Membrane</keyword>
<keyword evidence="3" id="KW-1185">Reference proteome</keyword>
<keyword evidence="1" id="KW-0812">Transmembrane</keyword>
<feature type="transmembrane region" description="Helical" evidence="1">
    <location>
        <begin position="27"/>
        <end position="45"/>
    </location>
</feature>
<name>A0ABW8LK11_9ACTN</name>
<evidence type="ECO:0000313" key="3">
    <source>
        <dbReference type="Proteomes" id="UP001620295"/>
    </source>
</evidence>
<evidence type="ECO:0000313" key="2">
    <source>
        <dbReference type="EMBL" id="MFK4265344.1"/>
    </source>
</evidence>
<protein>
    <recommendedName>
        <fullName evidence="4">DUF2304 domain-containing protein</fullName>
    </recommendedName>
</protein>
<accession>A0ABW8LK11</accession>
<evidence type="ECO:0008006" key="4">
    <source>
        <dbReference type="Google" id="ProtNLM"/>
    </source>
</evidence>
<evidence type="ECO:0000256" key="1">
    <source>
        <dbReference type="SAM" id="Phobius"/>
    </source>
</evidence>
<comment type="caution">
    <text evidence="2">The sequence shown here is derived from an EMBL/GenBank/DDBJ whole genome shotgun (WGS) entry which is preliminary data.</text>
</comment>
<sequence length="63" mass="6340">MVVSLSTVVLLGIVVIAMIRQRVLGPGAATIAALFGFCLASTGLAPTINEAIASISAELSRIA</sequence>
<reference evidence="2 3" key="1">
    <citation type="submission" date="2024-11" db="EMBL/GenBank/DDBJ databases">
        <title>The Natural Products Discovery Center: Release of the First 8490 Sequenced Strains for Exploring Actinobacteria Biosynthetic Diversity.</title>
        <authorList>
            <person name="Kalkreuter E."/>
            <person name="Kautsar S.A."/>
            <person name="Yang D."/>
            <person name="Bader C.D."/>
            <person name="Teijaro C.N."/>
            <person name="Fluegel L."/>
            <person name="Davis C.M."/>
            <person name="Simpson J.R."/>
            <person name="Lauterbach L."/>
            <person name="Steele A.D."/>
            <person name="Gui C."/>
            <person name="Meng S."/>
            <person name="Li G."/>
            <person name="Viehrig K."/>
            <person name="Ye F."/>
            <person name="Su P."/>
            <person name="Kiefer A.F."/>
            <person name="Nichols A."/>
            <person name="Cepeda A.J."/>
            <person name="Yan W."/>
            <person name="Fan B."/>
            <person name="Jiang Y."/>
            <person name="Adhikari A."/>
            <person name="Zheng C.-J."/>
            <person name="Schuster L."/>
            <person name="Cowan T.M."/>
            <person name="Smanski M.J."/>
            <person name="Chevrette M.G."/>
            <person name="De Carvalho L.P.S."/>
            <person name="Shen B."/>
        </authorList>
    </citation>
    <scope>NUCLEOTIDE SEQUENCE [LARGE SCALE GENOMIC DNA]</scope>
    <source>
        <strain evidence="2 3">NPDC020863</strain>
    </source>
</reference>
<gene>
    <name evidence="2" type="ORF">ACI2L5_10410</name>
</gene>